<dbReference type="PROSITE" id="PS50883">
    <property type="entry name" value="EAL"/>
    <property type="match status" value="1"/>
</dbReference>
<dbReference type="EMBL" id="FUWO01000016">
    <property type="protein sequence ID" value="SJZ75163.1"/>
    <property type="molecule type" value="Genomic_DNA"/>
</dbReference>
<protein>
    <recommendedName>
        <fullName evidence="1">EAL domain-containing protein</fullName>
    </recommendedName>
</protein>
<evidence type="ECO:0000313" key="2">
    <source>
        <dbReference type="EMBL" id="SJZ75163.1"/>
    </source>
</evidence>
<dbReference type="Proteomes" id="UP000189941">
    <property type="component" value="Unassembled WGS sequence"/>
</dbReference>
<dbReference type="RefSeq" id="WP_143412074.1">
    <property type="nucleotide sequence ID" value="NZ_FUWO01000016.1"/>
</dbReference>
<dbReference type="SUPFAM" id="SSF141868">
    <property type="entry name" value="EAL domain-like"/>
    <property type="match status" value="1"/>
</dbReference>
<dbReference type="InterPro" id="IPR035919">
    <property type="entry name" value="EAL_sf"/>
</dbReference>
<gene>
    <name evidence="2" type="ORF">SAMN02746011_01664</name>
</gene>
<keyword evidence="3" id="KW-1185">Reference proteome</keyword>
<sequence>MEIVVERVETEEMSPRLKAVGICLQQGRLFGMGERHVKAEEALT</sequence>
<organism evidence="2 3">
    <name type="scientific">Globicatella sulfidifaciens DSM 15739</name>
    <dbReference type="NCBI Taxonomy" id="1121925"/>
    <lineage>
        <taxon>Bacteria</taxon>
        <taxon>Bacillati</taxon>
        <taxon>Bacillota</taxon>
        <taxon>Bacilli</taxon>
        <taxon>Lactobacillales</taxon>
        <taxon>Aerococcaceae</taxon>
        <taxon>Globicatella</taxon>
    </lineage>
</organism>
<dbReference type="InterPro" id="IPR001633">
    <property type="entry name" value="EAL_dom"/>
</dbReference>
<accession>A0A1T4N7L1</accession>
<evidence type="ECO:0000313" key="3">
    <source>
        <dbReference type="Proteomes" id="UP000189941"/>
    </source>
</evidence>
<feature type="domain" description="EAL" evidence="1">
    <location>
        <begin position="1"/>
        <end position="44"/>
    </location>
</feature>
<proteinExistence type="predicted"/>
<dbReference type="AlphaFoldDB" id="A0A1T4N7L1"/>
<evidence type="ECO:0000259" key="1">
    <source>
        <dbReference type="PROSITE" id="PS50883"/>
    </source>
</evidence>
<name>A0A1T4N7L1_9LACT</name>
<reference evidence="3" key="1">
    <citation type="submission" date="2017-02" db="EMBL/GenBank/DDBJ databases">
        <authorList>
            <person name="Varghese N."/>
            <person name="Submissions S."/>
        </authorList>
    </citation>
    <scope>NUCLEOTIDE SEQUENCE [LARGE SCALE GENOMIC DNA]</scope>
    <source>
        <strain evidence="3">DSM 15739</strain>
    </source>
</reference>